<evidence type="ECO:0000256" key="7">
    <source>
        <dbReference type="ARBA" id="ARBA00023180"/>
    </source>
</evidence>
<dbReference type="Ensembl" id="ENSOKIT00005027579.1">
    <property type="protein sequence ID" value="ENSOKIP00005026074.1"/>
    <property type="gene ID" value="ENSOKIG00005011266.1"/>
</dbReference>
<feature type="domain" description="Ig-like" evidence="9">
    <location>
        <begin position="147"/>
        <end position="211"/>
    </location>
</feature>
<dbReference type="GeneTree" id="ENSGT01030000234530"/>
<dbReference type="InterPro" id="IPR013783">
    <property type="entry name" value="Ig-like_fold"/>
</dbReference>
<organism evidence="10 11">
    <name type="scientific">Oncorhynchus kisutch</name>
    <name type="common">Coho salmon</name>
    <name type="synonym">Salmo kisutch</name>
    <dbReference type="NCBI Taxonomy" id="8019"/>
    <lineage>
        <taxon>Eukaryota</taxon>
        <taxon>Metazoa</taxon>
        <taxon>Chordata</taxon>
        <taxon>Craniata</taxon>
        <taxon>Vertebrata</taxon>
        <taxon>Euteleostomi</taxon>
        <taxon>Actinopterygii</taxon>
        <taxon>Neopterygii</taxon>
        <taxon>Teleostei</taxon>
        <taxon>Protacanthopterygii</taxon>
        <taxon>Salmoniformes</taxon>
        <taxon>Salmonidae</taxon>
        <taxon>Salmoninae</taxon>
        <taxon>Oncorhynchus</taxon>
    </lineage>
</organism>
<keyword evidence="6" id="KW-1015">Disulfide bond</keyword>
<feature type="domain" description="Ig-like" evidence="9">
    <location>
        <begin position="22"/>
        <end position="109"/>
    </location>
</feature>
<dbReference type="GO" id="GO:0005886">
    <property type="term" value="C:plasma membrane"/>
    <property type="evidence" value="ECO:0007669"/>
    <property type="project" value="UniProtKB-SubCell"/>
</dbReference>
<name>A0A8C7FCL5_ONCKI</name>
<dbReference type="SMART" id="SM00406">
    <property type="entry name" value="IGv"/>
    <property type="match status" value="2"/>
</dbReference>
<evidence type="ECO:0000256" key="4">
    <source>
        <dbReference type="ARBA" id="ARBA00022859"/>
    </source>
</evidence>
<dbReference type="InterPro" id="IPR036179">
    <property type="entry name" value="Ig-like_dom_sf"/>
</dbReference>
<dbReference type="GO" id="GO:0002376">
    <property type="term" value="P:immune system process"/>
    <property type="evidence" value="ECO:0007669"/>
    <property type="project" value="UniProtKB-KW"/>
</dbReference>
<keyword evidence="8" id="KW-1133">Transmembrane helix</keyword>
<dbReference type="PANTHER" id="PTHR19433">
    <property type="entry name" value="T-CELL RECEPTOR ALPHA CHAIN V REGION-RELATED"/>
    <property type="match status" value="1"/>
</dbReference>
<evidence type="ECO:0000259" key="9">
    <source>
        <dbReference type="PROSITE" id="PS50835"/>
    </source>
</evidence>
<feature type="transmembrane region" description="Helical" evidence="8">
    <location>
        <begin position="234"/>
        <end position="254"/>
    </location>
</feature>
<dbReference type="PROSITE" id="PS50835">
    <property type="entry name" value="IG_LIKE"/>
    <property type="match status" value="2"/>
</dbReference>
<keyword evidence="4" id="KW-0391">Immunity</keyword>
<proteinExistence type="predicted"/>
<dbReference type="GO" id="GO:0009617">
    <property type="term" value="P:response to bacterium"/>
    <property type="evidence" value="ECO:0007669"/>
    <property type="project" value="TreeGrafter"/>
</dbReference>
<accession>A0A8C7FCL5</accession>
<keyword evidence="11" id="KW-1185">Reference proteome</keyword>
<evidence type="ECO:0000256" key="1">
    <source>
        <dbReference type="ARBA" id="ARBA00004236"/>
    </source>
</evidence>
<evidence type="ECO:0000256" key="5">
    <source>
        <dbReference type="ARBA" id="ARBA00023136"/>
    </source>
</evidence>
<keyword evidence="7" id="KW-0325">Glycoprotein</keyword>
<dbReference type="InterPro" id="IPR003599">
    <property type="entry name" value="Ig_sub"/>
</dbReference>
<dbReference type="InterPro" id="IPR013106">
    <property type="entry name" value="Ig_V-set"/>
</dbReference>
<protein>
    <submittedName>
        <fullName evidence="10">Novel immune-type receptor 13</fullName>
    </submittedName>
</protein>
<keyword evidence="8" id="KW-0812">Transmembrane</keyword>
<dbReference type="PANTHER" id="PTHR19433:SF133">
    <property type="entry name" value="IMMUNE-TYPE RECEPTOR 5 PRECURSOR-RELATED"/>
    <property type="match status" value="1"/>
</dbReference>
<keyword evidence="3" id="KW-0732">Signal</keyword>
<evidence type="ECO:0000256" key="8">
    <source>
        <dbReference type="SAM" id="Phobius"/>
    </source>
</evidence>
<dbReference type="SMART" id="SM00409">
    <property type="entry name" value="IG"/>
    <property type="match status" value="2"/>
</dbReference>
<evidence type="ECO:0000313" key="10">
    <source>
        <dbReference type="Ensembl" id="ENSOKIP00005026074.1"/>
    </source>
</evidence>
<dbReference type="SUPFAM" id="SSF48726">
    <property type="entry name" value="Immunoglobulin"/>
    <property type="match status" value="2"/>
</dbReference>
<dbReference type="InterPro" id="IPR007110">
    <property type="entry name" value="Ig-like_dom"/>
</dbReference>
<evidence type="ECO:0000313" key="11">
    <source>
        <dbReference type="Proteomes" id="UP000694557"/>
    </source>
</evidence>
<dbReference type="InterPro" id="IPR052051">
    <property type="entry name" value="TCR_complex_component"/>
</dbReference>
<sequence>QTFVWYPSPDLCLDKIMSRNAPQPIPVTTRLFGDNISLPCPKAESEQFLYWYRQTVGQLPHLVASVSYASEPVLKGEFKNPRFKVEESQYGYNLIIRNISTLDEATYFCGIGTMYGMNYGNATFLAVKGFCVFLYIHNLVSDPVHPGDSVILQCTVLSQTCTGEHSVYWFRAGSGESHPGVIYTPGRRTCVYSLSKNNLSLSDAGTYYCAVATCGEILFGNGTNLNIGRSLDHVVIGLGVTSVFCVIVIIILVFSRNKKTICEHYKGELSDPETLNYAALHFSERKTKRGTKKRQT</sequence>
<evidence type="ECO:0000256" key="3">
    <source>
        <dbReference type="ARBA" id="ARBA00022729"/>
    </source>
</evidence>
<reference evidence="10" key="1">
    <citation type="submission" date="2025-08" db="UniProtKB">
        <authorList>
            <consortium name="Ensembl"/>
        </authorList>
    </citation>
    <scope>IDENTIFICATION</scope>
</reference>
<reference evidence="10" key="2">
    <citation type="submission" date="2025-09" db="UniProtKB">
        <authorList>
            <consortium name="Ensembl"/>
        </authorList>
    </citation>
    <scope>IDENTIFICATION</scope>
</reference>
<dbReference type="AlphaFoldDB" id="A0A8C7FCL5"/>
<evidence type="ECO:0000256" key="6">
    <source>
        <dbReference type="ARBA" id="ARBA00023157"/>
    </source>
</evidence>
<comment type="subcellular location">
    <subcellularLocation>
        <location evidence="1">Cell membrane</location>
    </subcellularLocation>
</comment>
<dbReference type="Gene3D" id="2.60.40.10">
    <property type="entry name" value="Immunoglobulins"/>
    <property type="match status" value="2"/>
</dbReference>
<dbReference type="Proteomes" id="UP000694557">
    <property type="component" value="Unassembled WGS sequence"/>
</dbReference>
<dbReference type="Pfam" id="PF07686">
    <property type="entry name" value="V-set"/>
    <property type="match status" value="2"/>
</dbReference>
<keyword evidence="5 8" id="KW-0472">Membrane</keyword>
<evidence type="ECO:0000256" key="2">
    <source>
        <dbReference type="ARBA" id="ARBA00022475"/>
    </source>
</evidence>
<dbReference type="CDD" id="cd00099">
    <property type="entry name" value="IgV"/>
    <property type="match status" value="2"/>
</dbReference>
<keyword evidence="2" id="KW-1003">Cell membrane</keyword>